<keyword evidence="1 2" id="KW-0645">Protease</keyword>
<dbReference type="InterPro" id="IPR027417">
    <property type="entry name" value="P-loop_NTPase"/>
</dbReference>
<protein>
    <recommendedName>
        <fullName evidence="2">endopeptidase La</fullName>
        <ecNumber evidence="2">3.4.21.53</ecNumber>
    </recommendedName>
</protein>
<dbReference type="Pfam" id="PF13654">
    <property type="entry name" value="AAA_32"/>
    <property type="match status" value="1"/>
</dbReference>
<dbReference type="MEROPS" id="S16.007"/>
<dbReference type="SUPFAM" id="SSF52540">
    <property type="entry name" value="P-loop containing nucleoside triphosphate hydrolases"/>
    <property type="match status" value="1"/>
</dbReference>
<dbReference type="GO" id="GO:0004176">
    <property type="term" value="F:ATP-dependent peptidase activity"/>
    <property type="evidence" value="ECO:0007669"/>
    <property type="project" value="UniProtKB-UniRule"/>
</dbReference>
<evidence type="ECO:0000313" key="5">
    <source>
        <dbReference type="Proteomes" id="UP000001916"/>
    </source>
</evidence>
<evidence type="ECO:0000256" key="2">
    <source>
        <dbReference type="PROSITE-ProRule" id="PRU01122"/>
    </source>
</evidence>
<accession>D7BBS2</accession>
<dbReference type="PRINTS" id="PR00830">
    <property type="entry name" value="ENDOLAPTASE"/>
</dbReference>
<dbReference type="PROSITE" id="PS51786">
    <property type="entry name" value="LON_PROTEOLYTIC"/>
    <property type="match status" value="1"/>
</dbReference>
<dbReference type="Gene3D" id="1.10.8.60">
    <property type="match status" value="1"/>
</dbReference>
<dbReference type="GO" id="GO:0004252">
    <property type="term" value="F:serine-type endopeptidase activity"/>
    <property type="evidence" value="ECO:0007669"/>
    <property type="project" value="UniProtKB-UniRule"/>
</dbReference>
<evidence type="ECO:0000256" key="1">
    <source>
        <dbReference type="ARBA" id="ARBA00022670"/>
    </source>
</evidence>
<dbReference type="InterPro" id="IPR041699">
    <property type="entry name" value="AAA_32"/>
</dbReference>
<dbReference type="InterPro" id="IPR046843">
    <property type="entry name" value="LonB_AAA-LID"/>
</dbReference>
<dbReference type="GO" id="GO:0030163">
    <property type="term" value="P:protein catabolic process"/>
    <property type="evidence" value="ECO:0007669"/>
    <property type="project" value="InterPro"/>
</dbReference>
<dbReference type="InterPro" id="IPR027065">
    <property type="entry name" value="Lon_Prtase"/>
</dbReference>
<dbReference type="Gene3D" id="3.40.50.300">
    <property type="entry name" value="P-loop containing nucleotide triphosphate hydrolases"/>
    <property type="match status" value="2"/>
</dbReference>
<keyword evidence="5" id="KW-1185">Reference proteome</keyword>
<dbReference type="STRING" id="526227.Mesil_0805"/>
<dbReference type="SUPFAM" id="SSF54211">
    <property type="entry name" value="Ribosomal protein S5 domain 2-like"/>
    <property type="match status" value="1"/>
</dbReference>
<dbReference type="InterPro" id="IPR020568">
    <property type="entry name" value="Ribosomal_Su5_D2-typ_SF"/>
</dbReference>
<feature type="active site" evidence="2">
    <location>
        <position position="588"/>
    </location>
</feature>
<dbReference type="GO" id="GO:0005524">
    <property type="term" value="F:ATP binding"/>
    <property type="evidence" value="ECO:0007669"/>
    <property type="project" value="InterPro"/>
</dbReference>
<sequence length="726" mass="80465">MRLPPDLLEWQTFPQDPEAPVSEWPSESFYGQERAREALEAALRTGGHGYLVGPSGLGKKAALFDFLKRQPPRTPPPDQLYLPLSAFEALGMKLPAGQGRGLQRAASSFLAERQLLAAYLRQMPFLQEKYRLEAQFNAQQRTLLERLAEEAKAQGFTLQQTEEGIRLSGPQEPSPDLKARLEETALALMSLAHQATEALGRLRYEWAAQYLEPRLRTLGEQYPAARPYWEALYRQLLAWSEAGEYPQDVTPWQAHLLLGATPQDPPPVVYEPLPTPARLCGRLEYRSVEGRLITYAGLIRPGALHKAQGGFLVLDAIQVWQQGSWPYLKRALKNGEVELFREESGGPKVQGLEALPMPLQTQVFLVGPHEVFHLMEHDDDFAELFRFRVEFSPVLEANPRTLRFLGSFVQSYGYTLTQGALAALYDYARRSVEHRQLLDGRLEELLTLAREAKALSQNPLVTREAVLQAIDLRDARSALSEEFFLREVREGTWNFQLQGKALGQVNGLVVLETDPPWGRPVRITARASAGREGVVSIDREAGLTGQVFHKAALTLEGYLRGHYAEVGALAVTVSVVFEQNYGHIEGDSAGLAELLAVLSAIGGFSLRQDLAVTGAVDQLGNVLAVGGVTPKVEGFYRICQAVGLTGSQGVVLPKANLINLTLSEEVLQAVKAGQFHIYAVSQVDEALELFTGLKKGFRGAHERVRAALEEFQKLEDGEEEPEEPKP</sequence>
<dbReference type="eggNOG" id="COG1067">
    <property type="taxonomic scope" value="Bacteria"/>
</dbReference>
<dbReference type="InterPro" id="IPR014721">
    <property type="entry name" value="Ribsml_uS5_D2-typ_fold_subgr"/>
</dbReference>
<dbReference type="OrthoDB" id="9758568at2"/>
<organism evidence="4 5">
    <name type="scientific">Allomeiothermus silvanus (strain ATCC 700542 / DSM 9946 / NBRC 106475 / NCIMB 13440 / VI-R2)</name>
    <name type="common">Thermus silvanus</name>
    <dbReference type="NCBI Taxonomy" id="526227"/>
    <lineage>
        <taxon>Bacteria</taxon>
        <taxon>Thermotogati</taxon>
        <taxon>Deinococcota</taxon>
        <taxon>Deinococci</taxon>
        <taxon>Thermales</taxon>
        <taxon>Thermaceae</taxon>
        <taxon>Allomeiothermus</taxon>
    </lineage>
</organism>
<dbReference type="Gene3D" id="3.30.230.10">
    <property type="match status" value="1"/>
</dbReference>
<dbReference type="KEGG" id="msv:Mesil_0805"/>
<keyword evidence="2" id="KW-0378">Hydrolase</keyword>
<dbReference type="AlphaFoldDB" id="D7BBS2"/>
<dbReference type="RefSeq" id="WP_013157306.1">
    <property type="nucleotide sequence ID" value="NC_014212.1"/>
</dbReference>
<dbReference type="PANTHER" id="PTHR10046">
    <property type="entry name" value="ATP DEPENDENT LON PROTEASE FAMILY MEMBER"/>
    <property type="match status" value="1"/>
</dbReference>
<evidence type="ECO:0000259" key="3">
    <source>
        <dbReference type="PROSITE" id="PS51786"/>
    </source>
</evidence>
<dbReference type="Pfam" id="PF20436">
    <property type="entry name" value="LonB_AAA-LID"/>
    <property type="match status" value="1"/>
</dbReference>
<dbReference type="InterPro" id="IPR008269">
    <property type="entry name" value="Lon_proteolytic"/>
</dbReference>
<dbReference type="EC" id="3.4.21.53" evidence="2"/>
<dbReference type="HOGENOM" id="CLU_014785_0_1_0"/>
<name>D7BBS2_ALLS1</name>
<comment type="similarity">
    <text evidence="2">Belongs to the peptidase S16 family.</text>
</comment>
<dbReference type="Proteomes" id="UP000001916">
    <property type="component" value="Chromosome"/>
</dbReference>
<proteinExistence type="inferred from homology"/>
<feature type="domain" description="Lon proteolytic" evidence="3">
    <location>
        <begin position="499"/>
        <end position="693"/>
    </location>
</feature>
<dbReference type="EMBL" id="CP002042">
    <property type="protein sequence ID" value="ADH62718.1"/>
    <property type="molecule type" value="Genomic_DNA"/>
</dbReference>
<reference evidence="4 5" key="1">
    <citation type="journal article" date="2010" name="Stand. Genomic Sci.">
        <title>Complete genome sequence of Meiothermus silvanus type strain (VI-R2).</title>
        <authorList>
            <person name="Sikorski J."/>
            <person name="Tindall B.J."/>
            <person name="Lowry S."/>
            <person name="Lucas S."/>
            <person name="Nolan M."/>
            <person name="Copeland A."/>
            <person name="Glavina Del Rio T."/>
            <person name="Tice H."/>
            <person name="Cheng J.F."/>
            <person name="Han C."/>
            <person name="Pitluck S."/>
            <person name="Liolios K."/>
            <person name="Ivanova N."/>
            <person name="Mavromatis K."/>
            <person name="Mikhailova N."/>
            <person name="Pati A."/>
            <person name="Goodwin L."/>
            <person name="Chen A."/>
            <person name="Palaniappan K."/>
            <person name="Land M."/>
            <person name="Hauser L."/>
            <person name="Chang Y.J."/>
            <person name="Jeffries C.D."/>
            <person name="Rohde M."/>
            <person name="Goker M."/>
            <person name="Woyke T."/>
            <person name="Bristow J."/>
            <person name="Eisen J.A."/>
            <person name="Markowitz V."/>
            <person name="Hugenholtz P."/>
            <person name="Kyrpides N.C."/>
            <person name="Klenk H.P."/>
            <person name="Lapidus A."/>
        </authorList>
    </citation>
    <scope>NUCLEOTIDE SEQUENCE [LARGE SCALE GENOMIC DNA]</scope>
    <source>
        <strain evidence="5">ATCC 700542 / DSM 9946 / VI-R2</strain>
    </source>
</reference>
<dbReference type="GO" id="GO:0006508">
    <property type="term" value="P:proteolysis"/>
    <property type="evidence" value="ECO:0007669"/>
    <property type="project" value="UniProtKB-KW"/>
</dbReference>
<feature type="active site" evidence="2">
    <location>
        <position position="631"/>
    </location>
</feature>
<comment type="catalytic activity">
    <reaction evidence="2">
        <text>Hydrolysis of proteins in presence of ATP.</text>
        <dbReference type="EC" id="3.4.21.53"/>
    </reaction>
</comment>
<gene>
    <name evidence="4" type="ordered locus">Mesil_0805</name>
</gene>
<keyword evidence="2" id="KW-0720">Serine protease</keyword>
<evidence type="ECO:0000313" key="4">
    <source>
        <dbReference type="EMBL" id="ADH62718.1"/>
    </source>
</evidence>
<dbReference type="Pfam" id="PF05362">
    <property type="entry name" value="Lon_C"/>
    <property type="match status" value="1"/>
</dbReference>